<name>N9BJA2_ACIJO</name>
<dbReference type="AlphaFoldDB" id="N9BJA2"/>
<evidence type="ECO:0000313" key="1">
    <source>
        <dbReference type="EMBL" id="ENV73256.1"/>
    </source>
</evidence>
<gene>
    <name evidence="1" type="ORF">F946_01146</name>
</gene>
<proteinExistence type="predicted"/>
<reference evidence="1 2" key="1">
    <citation type="submission" date="2013-02" db="EMBL/GenBank/DDBJ databases">
        <title>The Genome Sequence of Acinetobacter johnsonii ANC 3681.</title>
        <authorList>
            <consortium name="The Broad Institute Genome Sequencing Platform"/>
            <consortium name="The Broad Institute Genome Sequencing Center for Infectious Disease"/>
            <person name="Cerqueira G."/>
            <person name="Feldgarden M."/>
            <person name="Courvalin P."/>
            <person name="Perichon B."/>
            <person name="Grillot-Courvalin C."/>
            <person name="Clermont D."/>
            <person name="Rocha E."/>
            <person name="Yoon E.-J."/>
            <person name="Nemec A."/>
            <person name="Walker B."/>
            <person name="Young S.K."/>
            <person name="Zeng Q."/>
            <person name="Gargeya S."/>
            <person name="Fitzgerald M."/>
            <person name="Haas B."/>
            <person name="Abouelleil A."/>
            <person name="Alvarado L."/>
            <person name="Arachchi H.M."/>
            <person name="Berlin A.M."/>
            <person name="Chapman S.B."/>
            <person name="Dewar J."/>
            <person name="Goldberg J."/>
            <person name="Griggs A."/>
            <person name="Gujja S."/>
            <person name="Hansen M."/>
            <person name="Howarth C."/>
            <person name="Imamovic A."/>
            <person name="Larimer J."/>
            <person name="McCowan C."/>
            <person name="Murphy C."/>
            <person name="Neiman D."/>
            <person name="Pearson M."/>
            <person name="Priest M."/>
            <person name="Roberts A."/>
            <person name="Saif S."/>
            <person name="Shea T."/>
            <person name="Sisk P."/>
            <person name="Sykes S."/>
            <person name="Wortman J."/>
            <person name="Nusbaum C."/>
            <person name="Birren B."/>
        </authorList>
    </citation>
    <scope>NUCLEOTIDE SEQUENCE [LARGE SCALE GENOMIC DNA]</scope>
    <source>
        <strain evidence="1 2">ANC 3681</strain>
    </source>
</reference>
<protein>
    <submittedName>
        <fullName evidence="1">Uncharacterized protein</fullName>
    </submittedName>
</protein>
<dbReference type="EMBL" id="APPZ01000006">
    <property type="protein sequence ID" value="ENV73256.1"/>
    <property type="molecule type" value="Genomic_DNA"/>
</dbReference>
<organism evidence="1 2">
    <name type="scientific">Acinetobacter johnsonii ANC 3681</name>
    <dbReference type="NCBI Taxonomy" id="1217662"/>
    <lineage>
        <taxon>Bacteria</taxon>
        <taxon>Pseudomonadati</taxon>
        <taxon>Pseudomonadota</taxon>
        <taxon>Gammaproteobacteria</taxon>
        <taxon>Moraxellales</taxon>
        <taxon>Moraxellaceae</taxon>
        <taxon>Acinetobacter</taxon>
    </lineage>
</organism>
<accession>N9BJA2</accession>
<sequence length="270" mass="31806">MSTFNENTVLENLKGISFKRFNLGMKESVKELKTKIQDYSMVMQSFLKKSDTELCDFPISRLEKKDQFFKKKALIKVINQKICEINDAIGDDTFRDEAYSEENCIFHYSNLQEFMENFSLNLKYKSISNKGVSLKFKTNMKEMLNQNYIQLLSDVCYLKFINYLEYEDTKLHIIKSGIHGDWPKAKCIHHEKKNSYIEMLQDYQPAHILFYPVNSEDVLEGHCAFGIYLIDEDNNFLCKKIIEIFDEKNAPADCKELRIPKRASELLRED</sequence>
<comment type="caution">
    <text evidence="1">The sequence shown here is derived from an EMBL/GenBank/DDBJ whole genome shotgun (WGS) entry which is preliminary data.</text>
</comment>
<dbReference type="PATRIC" id="fig|1217662.4.peg.1115"/>
<dbReference type="GeneID" id="56338348"/>
<dbReference type="Proteomes" id="UP000018444">
    <property type="component" value="Unassembled WGS sequence"/>
</dbReference>
<dbReference type="RefSeq" id="WP_004980053.1">
    <property type="nucleotide sequence ID" value="NZ_KB849705.1"/>
</dbReference>
<dbReference type="HOGENOM" id="CLU_1029069_0_0_6"/>
<evidence type="ECO:0000313" key="2">
    <source>
        <dbReference type="Proteomes" id="UP000018444"/>
    </source>
</evidence>